<dbReference type="EMBL" id="CADCVJ010000010">
    <property type="protein sequence ID" value="CAA9461682.1"/>
    <property type="molecule type" value="Genomic_DNA"/>
</dbReference>
<sequence length="90" mass="9317">EPRHPGLAAAGARLPARHLSPARAAVQVPSHLLGLRGAGGRGVRHTARLAAGGLACAALQSLEPRRVRPRLGADPVPIVLPGLQAHFRLL</sequence>
<evidence type="ECO:0000313" key="1">
    <source>
        <dbReference type="EMBL" id="CAA9461682.1"/>
    </source>
</evidence>
<name>A0A6J4R520_9ACTN</name>
<proteinExistence type="predicted"/>
<gene>
    <name evidence="1" type="ORF">AVDCRST_MAG38-145</name>
</gene>
<organism evidence="1">
    <name type="scientific">uncultured Solirubrobacteraceae bacterium</name>
    <dbReference type="NCBI Taxonomy" id="1162706"/>
    <lineage>
        <taxon>Bacteria</taxon>
        <taxon>Bacillati</taxon>
        <taxon>Actinomycetota</taxon>
        <taxon>Thermoleophilia</taxon>
        <taxon>Solirubrobacterales</taxon>
        <taxon>Solirubrobacteraceae</taxon>
        <taxon>environmental samples</taxon>
    </lineage>
</organism>
<feature type="non-terminal residue" evidence="1">
    <location>
        <position position="1"/>
    </location>
</feature>
<dbReference type="AlphaFoldDB" id="A0A6J4R520"/>
<reference evidence="1" key="1">
    <citation type="submission" date="2020-02" db="EMBL/GenBank/DDBJ databases">
        <authorList>
            <person name="Meier V. D."/>
        </authorList>
    </citation>
    <scope>NUCLEOTIDE SEQUENCE</scope>
    <source>
        <strain evidence="1">AVDCRST_MAG38</strain>
    </source>
</reference>
<accession>A0A6J4R520</accession>
<protein>
    <submittedName>
        <fullName evidence="1">Membrane protein insertion efficiency factor YidD</fullName>
    </submittedName>
</protein>
<feature type="non-terminal residue" evidence="1">
    <location>
        <position position="90"/>
    </location>
</feature>